<evidence type="ECO:0000256" key="5">
    <source>
        <dbReference type="ARBA" id="ARBA00022771"/>
    </source>
</evidence>
<dbReference type="InterPro" id="IPR036236">
    <property type="entry name" value="Znf_C2H2_sf"/>
</dbReference>
<reference evidence="14" key="1">
    <citation type="submission" date="2025-08" db="UniProtKB">
        <authorList>
            <consortium name="Ensembl"/>
        </authorList>
    </citation>
    <scope>IDENTIFICATION</scope>
</reference>
<dbReference type="SMART" id="SM00356">
    <property type="entry name" value="ZnF_C3H1"/>
    <property type="match status" value="1"/>
</dbReference>
<dbReference type="Gene3D" id="3.30.160.60">
    <property type="entry name" value="Classic Zinc Finger"/>
    <property type="match status" value="1"/>
</dbReference>
<evidence type="ECO:0000256" key="11">
    <source>
        <dbReference type="PROSITE-ProRule" id="PRU00723"/>
    </source>
</evidence>
<keyword evidence="7" id="KW-0508">mRNA splicing</keyword>
<dbReference type="InterPro" id="IPR000571">
    <property type="entry name" value="Znf_CCCH"/>
</dbReference>
<gene>
    <name evidence="14" type="primary">ZMAT5</name>
</gene>
<dbReference type="Ensembl" id="ENSCAFT00020000840.1">
    <property type="protein sequence ID" value="ENSCAFP00020000681.1"/>
    <property type="gene ID" value="ENSCAFG00020000699.1"/>
</dbReference>
<evidence type="ECO:0000256" key="10">
    <source>
        <dbReference type="ARBA" id="ARBA00076547"/>
    </source>
</evidence>
<dbReference type="PANTHER" id="PTHR16465:SF0">
    <property type="entry name" value="ZINC FINGER MATRIN-TYPE PROTEIN 5"/>
    <property type="match status" value="1"/>
</dbReference>
<evidence type="ECO:0000256" key="4">
    <source>
        <dbReference type="ARBA" id="ARBA00022728"/>
    </source>
</evidence>
<dbReference type="Gene3D" id="4.10.1000.10">
    <property type="entry name" value="Zinc finger, CCCH-type"/>
    <property type="match status" value="1"/>
</dbReference>
<feature type="zinc finger region" description="C3H1-type" evidence="11">
    <location>
        <begin position="51"/>
        <end position="79"/>
    </location>
</feature>
<protein>
    <recommendedName>
        <fullName evidence="9">Zinc finger matrin-type protein 5</fullName>
    </recommendedName>
    <alternativeName>
        <fullName evidence="10">U11/U12 small nuclear ribonucleoprotein 20 kDa protein</fullName>
    </alternativeName>
</protein>
<dbReference type="AlphaFoldDB" id="A0A8C0JHB4"/>
<evidence type="ECO:0000256" key="3">
    <source>
        <dbReference type="ARBA" id="ARBA00022723"/>
    </source>
</evidence>
<keyword evidence="2" id="KW-0507">mRNA processing</keyword>
<dbReference type="Pfam" id="PF06220">
    <property type="entry name" value="zf-U1"/>
    <property type="match status" value="1"/>
</dbReference>
<keyword evidence="6 11" id="KW-0862">Zinc</keyword>
<accession>A0A8C0JHB4</accession>
<dbReference type="SUPFAM" id="SSF57667">
    <property type="entry name" value="beta-beta-alpha zinc fingers"/>
    <property type="match status" value="1"/>
</dbReference>
<dbReference type="GO" id="GO:0005654">
    <property type="term" value="C:nucleoplasm"/>
    <property type="evidence" value="ECO:0007669"/>
    <property type="project" value="Ensembl"/>
</dbReference>
<evidence type="ECO:0000256" key="8">
    <source>
        <dbReference type="ARBA" id="ARBA00023242"/>
    </source>
</evidence>
<keyword evidence="15" id="KW-1185">Reference proteome</keyword>
<dbReference type="GO" id="GO:0006397">
    <property type="term" value="P:mRNA processing"/>
    <property type="evidence" value="ECO:0007669"/>
    <property type="project" value="UniProtKB-KW"/>
</dbReference>
<feature type="domain" description="C3H1-type" evidence="13">
    <location>
        <begin position="51"/>
        <end position="79"/>
    </location>
</feature>
<sequence length="182" mass="20754">MGKHYFCDYCNRSFQDNLHNRKKHLNGLQHLKAKKVWYDMFRDAAAILLDEQNKRPCRKFLLTGQCDFGSNCRFSHMSERDLQELSIQVEEERRAREWPLDVVELPEGHLEDWLEKRAKRLSSAPSSRYRPLGSLPPMPSGRTSLPSPEAELPCPGPDKDAPTELLRGASLGVLGPQALARG</sequence>
<dbReference type="PANTHER" id="PTHR16465">
    <property type="entry name" value="NUCLEASE-RELATED"/>
    <property type="match status" value="1"/>
</dbReference>
<dbReference type="FunFam" id="4.10.1000.10:FF:000025">
    <property type="entry name" value="Zinc finger matrin-type protein 5"/>
    <property type="match status" value="1"/>
</dbReference>
<evidence type="ECO:0000256" key="12">
    <source>
        <dbReference type="SAM" id="MobiDB-lite"/>
    </source>
</evidence>
<evidence type="ECO:0000256" key="7">
    <source>
        <dbReference type="ARBA" id="ARBA00023187"/>
    </source>
</evidence>
<evidence type="ECO:0000256" key="6">
    <source>
        <dbReference type="ARBA" id="ARBA00022833"/>
    </source>
</evidence>
<evidence type="ECO:0000259" key="13">
    <source>
        <dbReference type="PROSITE" id="PS50103"/>
    </source>
</evidence>
<organism evidence="14 15">
    <name type="scientific">Canis lupus dingo</name>
    <name type="common">dingo</name>
    <dbReference type="NCBI Taxonomy" id="286419"/>
    <lineage>
        <taxon>Eukaryota</taxon>
        <taxon>Metazoa</taxon>
        <taxon>Chordata</taxon>
        <taxon>Craniata</taxon>
        <taxon>Vertebrata</taxon>
        <taxon>Euteleostomi</taxon>
        <taxon>Mammalia</taxon>
        <taxon>Eutheria</taxon>
        <taxon>Laurasiatheria</taxon>
        <taxon>Carnivora</taxon>
        <taxon>Caniformia</taxon>
        <taxon>Canidae</taxon>
        <taxon>Canis</taxon>
    </lineage>
</organism>
<comment type="subcellular location">
    <subcellularLocation>
        <location evidence="1">Nucleus</location>
    </subcellularLocation>
</comment>
<dbReference type="GO" id="GO:0008380">
    <property type="term" value="P:RNA splicing"/>
    <property type="evidence" value="ECO:0007669"/>
    <property type="project" value="UniProtKB-KW"/>
</dbReference>
<dbReference type="GeneTree" id="ENSGT00390000009869"/>
<evidence type="ECO:0000313" key="15">
    <source>
        <dbReference type="Proteomes" id="UP000694391"/>
    </source>
</evidence>
<keyword evidence="4" id="KW-0747">Spliceosome</keyword>
<dbReference type="FunFam" id="3.30.160.60:FF:000741">
    <property type="entry name" value="Zinc finger matrin-type protein 5"/>
    <property type="match status" value="1"/>
</dbReference>
<evidence type="ECO:0000256" key="2">
    <source>
        <dbReference type="ARBA" id="ARBA00022664"/>
    </source>
</evidence>
<dbReference type="Proteomes" id="UP000694391">
    <property type="component" value="Unplaced"/>
</dbReference>
<dbReference type="GO" id="GO:0008270">
    <property type="term" value="F:zinc ion binding"/>
    <property type="evidence" value="ECO:0007669"/>
    <property type="project" value="UniProtKB-KW"/>
</dbReference>
<dbReference type="SUPFAM" id="SSF90229">
    <property type="entry name" value="CCCH zinc finger"/>
    <property type="match status" value="1"/>
</dbReference>
<dbReference type="InterPro" id="IPR013085">
    <property type="entry name" value="U1-CZ_Znf_C2H2"/>
</dbReference>
<evidence type="ECO:0000256" key="1">
    <source>
        <dbReference type="ARBA" id="ARBA00004123"/>
    </source>
</evidence>
<evidence type="ECO:0000256" key="9">
    <source>
        <dbReference type="ARBA" id="ARBA00067764"/>
    </source>
</evidence>
<keyword evidence="5 11" id="KW-0863">Zinc-finger</keyword>
<dbReference type="GO" id="GO:0005689">
    <property type="term" value="C:U12-type spliceosomal complex"/>
    <property type="evidence" value="ECO:0007669"/>
    <property type="project" value="Ensembl"/>
</dbReference>
<dbReference type="InterPro" id="IPR036855">
    <property type="entry name" value="Znf_CCCH_sf"/>
</dbReference>
<name>A0A8C0JHB4_CANLU</name>
<evidence type="ECO:0000313" key="14">
    <source>
        <dbReference type="Ensembl" id="ENSCAFP00020000681.1"/>
    </source>
</evidence>
<feature type="region of interest" description="Disordered" evidence="12">
    <location>
        <begin position="125"/>
        <end position="182"/>
    </location>
</feature>
<dbReference type="PROSITE" id="PS50103">
    <property type="entry name" value="ZF_C3H1"/>
    <property type="match status" value="1"/>
</dbReference>
<keyword evidence="3 11" id="KW-0479">Metal-binding</keyword>
<reference evidence="14" key="2">
    <citation type="submission" date="2025-09" db="UniProtKB">
        <authorList>
            <consortium name="Ensembl"/>
        </authorList>
    </citation>
    <scope>IDENTIFICATION</scope>
</reference>
<proteinExistence type="predicted"/>
<dbReference type="Pfam" id="PF00642">
    <property type="entry name" value="zf-CCCH"/>
    <property type="match status" value="1"/>
</dbReference>
<keyword evidence="8" id="KW-0539">Nucleus</keyword>